<evidence type="ECO:0000313" key="1">
    <source>
        <dbReference type="EMBL" id="KAK1742383.1"/>
    </source>
</evidence>
<proteinExistence type="predicted"/>
<evidence type="ECO:0000313" key="2">
    <source>
        <dbReference type="Proteomes" id="UP001224775"/>
    </source>
</evidence>
<comment type="caution">
    <text evidence="1">The sequence shown here is derived from an EMBL/GenBank/DDBJ whole genome shotgun (WGS) entry which is preliminary data.</text>
</comment>
<sequence>MASALSRPACFDSDTLDFSDIGRDLASELTDSDISSIFVSIDAANTLKVLKLIGCENITGVGLEPIRGSTVLRHIDLRISSEHMLLEEAVIQILDSIICREGRALRLIELPDTWRTEKSQMLCEFLERFNNAQNRRTCVCTSCSEGFQGSPWVKHDEAAGGLVWGLQNYTCYDCLKYFCDDCEPPLCQECEKKICEDCCPTYSCGYCDKIACSECDEFDKCDECGSRYCPTCEVSNCAECAHENNVQWCEVCQDEHCNDCRHKAYKEGELPRTGCRGLLLPRITRENEADTRKKQSLRERLDEIESGLTVNLSEADIEFVMNRADCSRKDAIWALRNFIAHTATLLMR</sequence>
<name>A0AAD8YAX9_9STRA</name>
<dbReference type="Proteomes" id="UP001224775">
    <property type="component" value="Unassembled WGS sequence"/>
</dbReference>
<keyword evidence="2" id="KW-1185">Reference proteome</keyword>
<dbReference type="EMBL" id="JATAAI010000011">
    <property type="protein sequence ID" value="KAK1742383.1"/>
    <property type="molecule type" value="Genomic_DNA"/>
</dbReference>
<gene>
    <name evidence="1" type="ORF">QTG54_006948</name>
</gene>
<dbReference type="AlphaFoldDB" id="A0AAD8YAX9"/>
<reference evidence="1" key="1">
    <citation type="submission" date="2023-06" db="EMBL/GenBank/DDBJ databases">
        <title>Survivors Of The Sea: Transcriptome response of Skeletonema marinoi to long-term dormancy.</title>
        <authorList>
            <person name="Pinder M.I.M."/>
            <person name="Kourtchenko O."/>
            <person name="Robertson E.K."/>
            <person name="Larsson T."/>
            <person name="Maumus F."/>
            <person name="Osuna-Cruz C.M."/>
            <person name="Vancaester E."/>
            <person name="Stenow R."/>
            <person name="Vandepoele K."/>
            <person name="Ploug H."/>
            <person name="Bruchert V."/>
            <person name="Godhe A."/>
            <person name="Topel M."/>
        </authorList>
    </citation>
    <scope>NUCLEOTIDE SEQUENCE</scope>
    <source>
        <strain evidence="1">R05AC</strain>
    </source>
</reference>
<protein>
    <submittedName>
        <fullName evidence="1">Uncharacterized protein</fullName>
    </submittedName>
</protein>
<organism evidence="1 2">
    <name type="scientific">Skeletonema marinoi</name>
    <dbReference type="NCBI Taxonomy" id="267567"/>
    <lineage>
        <taxon>Eukaryota</taxon>
        <taxon>Sar</taxon>
        <taxon>Stramenopiles</taxon>
        <taxon>Ochrophyta</taxon>
        <taxon>Bacillariophyta</taxon>
        <taxon>Coscinodiscophyceae</taxon>
        <taxon>Thalassiosirophycidae</taxon>
        <taxon>Thalassiosirales</taxon>
        <taxon>Skeletonemataceae</taxon>
        <taxon>Skeletonema</taxon>
        <taxon>Skeletonema marinoi-dohrnii complex</taxon>
    </lineage>
</organism>
<accession>A0AAD8YAX9</accession>